<feature type="domain" description="Sulfatase-modifying factor enzyme-like" evidence="4">
    <location>
        <begin position="197"/>
        <end position="317"/>
    </location>
</feature>
<dbReference type="InterPro" id="IPR016187">
    <property type="entry name" value="CTDL_fold"/>
</dbReference>
<sequence length="414" mass="45610">MATQSIGEDEGIAARFAAVRALSRDIAAPLSDADATLQPHPDASPAKWHLAHTTWFFETFVLRDCVPGYALHDDRFPFLFNSYYEGEGERHARARRGMISRPSLDEVRAYRDHVDAALAAAIPGLPPEALALIELGLNHEQQHQELMLMDLKAAFFENPLHPAIWPAQAPAPVTAPSPLGWTEGRSGIARIGHDGRGFAFDCEGPAHDVLLRRHAIADRLVTNGEWRTFMDDGGYEMPALWLSDGWAWVQTEKVRAPLYWVERDSGWHRFGLDGLQPVAAAEPVMHVNYYEADAFARWAGARLPTEAEWESAAAAADPAAGHQLDAAGPVRPLPGGALFGDVWNWTASAYLPHPGFAPAEGTVGEYNGKFMCGQFVLKGASCGTPRGHSRASYRNFFYPHQRWQFAGVRLAKDL</sequence>
<dbReference type="InterPro" id="IPR017806">
    <property type="entry name" value="EgtB"/>
</dbReference>
<dbReference type="InterPro" id="IPR042095">
    <property type="entry name" value="SUMF_sf"/>
</dbReference>
<feature type="domain" description="DinB-like" evidence="5">
    <location>
        <begin position="16"/>
        <end position="133"/>
    </location>
</feature>
<evidence type="ECO:0000259" key="5">
    <source>
        <dbReference type="Pfam" id="PF12867"/>
    </source>
</evidence>
<keyword evidence="7" id="KW-1185">Reference proteome</keyword>
<dbReference type="SUPFAM" id="SSF56436">
    <property type="entry name" value="C-type lectin-like"/>
    <property type="match status" value="1"/>
</dbReference>
<dbReference type="Gene3D" id="3.90.1580.10">
    <property type="entry name" value="paralog of FGE (formylglycine-generating enzyme)"/>
    <property type="match status" value="2"/>
</dbReference>
<name>A0A1X7G7V3_9SPHN</name>
<dbReference type="InterPro" id="IPR005532">
    <property type="entry name" value="SUMF_dom"/>
</dbReference>
<protein>
    <submittedName>
        <fullName evidence="6">Ergothioneine biosynthesis protein EgtB</fullName>
    </submittedName>
</protein>
<evidence type="ECO:0000313" key="6">
    <source>
        <dbReference type="EMBL" id="SMF64810.1"/>
    </source>
</evidence>
<feature type="domain" description="Sulfatase-modifying factor enzyme-like" evidence="4">
    <location>
        <begin position="338"/>
        <end position="412"/>
    </location>
</feature>
<evidence type="ECO:0000259" key="4">
    <source>
        <dbReference type="Pfam" id="PF03781"/>
    </source>
</evidence>
<dbReference type="NCBIfam" id="TIGR03440">
    <property type="entry name" value="egtB_TIGR03440"/>
    <property type="match status" value="1"/>
</dbReference>
<dbReference type="SUPFAM" id="SSF109854">
    <property type="entry name" value="DinB/YfiT-like putative metalloenzymes"/>
    <property type="match status" value="1"/>
</dbReference>
<dbReference type="InterPro" id="IPR051043">
    <property type="entry name" value="Sulfatase_Mod_Factor_Kinase"/>
</dbReference>
<evidence type="ECO:0000256" key="2">
    <source>
        <dbReference type="ARBA" id="ARBA00023004"/>
    </source>
</evidence>
<proteinExistence type="predicted"/>
<dbReference type="InterPro" id="IPR024775">
    <property type="entry name" value="DinB-like"/>
</dbReference>
<keyword evidence="2" id="KW-0408">Iron</keyword>
<dbReference type="Pfam" id="PF03781">
    <property type="entry name" value="FGE-sulfatase"/>
    <property type="match status" value="2"/>
</dbReference>
<dbReference type="AlphaFoldDB" id="A0A1X7G7V3"/>
<dbReference type="PANTHER" id="PTHR23150">
    <property type="entry name" value="SULFATASE MODIFYING FACTOR 1, 2"/>
    <property type="match status" value="1"/>
</dbReference>
<reference evidence="7" key="1">
    <citation type="submission" date="2017-04" db="EMBL/GenBank/DDBJ databases">
        <authorList>
            <person name="Varghese N."/>
            <person name="Submissions S."/>
        </authorList>
    </citation>
    <scope>NUCLEOTIDE SEQUENCE [LARGE SCALE GENOMIC DNA]</scope>
    <source>
        <strain evidence="7">Dd16</strain>
    </source>
</reference>
<dbReference type="EMBL" id="LT840185">
    <property type="protein sequence ID" value="SMF64810.1"/>
    <property type="molecule type" value="Genomic_DNA"/>
</dbReference>
<evidence type="ECO:0000313" key="7">
    <source>
        <dbReference type="Proteomes" id="UP000192934"/>
    </source>
</evidence>
<dbReference type="Pfam" id="PF12867">
    <property type="entry name" value="DinB_2"/>
    <property type="match status" value="1"/>
</dbReference>
<keyword evidence="1" id="KW-0560">Oxidoreductase</keyword>
<evidence type="ECO:0000256" key="3">
    <source>
        <dbReference type="ARBA" id="ARBA00037882"/>
    </source>
</evidence>
<dbReference type="RefSeq" id="WP_085218010.1">
    <property type="nucleotide sequence ID" value="NZ_LT840185.1"/>
</dbReference>
<accession>A0A1X7G7V3</accession>
<dbReference type="STRING" id="941907.SAMN06295910_1251"/>
<dbReference type="InterPro" id="IPR034660">
    <property type="entry name" value="DinB/YfiT-like"/>
</dbReference>
<evidence type="ECO:0000256" key="1">
    <source>
        <dbReference type="ARBA" id="ARBA00023002"/>
    </source>
</evidence>
<dbReference type="PANTHER" id="PTHR23150:SF36">
    <property type="entry name" value="HERCYNINE OXYGENASE"/>
    <property type="match status" value="1"/>
</dbReference>
<dbReference type="Proteomes" id="UP000192934">
    <property type="component" value="Chromosome I"/>
</dbReference>
<dbReference type="GO" id="GO:0052699">
    <property type="term" value="P:ergothioneine biosynthetic process"/>
    <property type="evidence" value="ECO:0007669"/>
    <property type="project" value="InterPro"/>
</dbReference>
<gene>
    <name evidence="6" type="ORF">SAMN06295910_1251</name>
</gene>
<dbReference type="OrthoDB" id="9768004at2"/>
<comment type="pathway">
    <text evidence="3">Amino-acid biosynthesis; ergothioneine biosynthesis.</text>
</comment>
<organism evidence="6 7">
    <name type="scientific">Allosphingosinicella indica</name>
    <dbReference type="NCBI Taxonomy" id="941907"/>
    <lineage>
        <taxon>Bacteria</taxon>
        <taxon>Pseudomonadati</taxon>
        <taxon>Pseudomonadota</taxon>
        <taxon>Alphaproteobacteria</taxon>
        <taxon>Sphingomonadales</taxon>
        <taxon>Sphingomonadaceae</taxon>
        <taxon>Allosphingosinicella</taxon>
    </lineage>
</organism>